<keyword evidence="7 10" id="KW-0413">Isomerase</keyword>
<dbReference type="PIRSF" id="PIRSF016325">
    <property type="entry name" value="Phstyr_phstse_ac"/>
    <property type="match status" value="1"/>
</dbReference>
<reference evidence="12 13" key="1">
    <citation type="submission" date="2023-10" db="EMBL/GenBank/DDBJ databases">
        <title>Genomes of two closely related lineages of the louse Polyplax serrata with different host specificities.</title>
        <authorList>
            <person name="Martinu J."/>
            <person name="Tarabai H."/>
            <person name="Stefka J."/>
            <person name="Hypsa V."/>
        </authorList>
    </citation>
    <scope>NUCLEOTIDE SEQUENCE [LARGE SCALE GENOMIC DNA]</scope>
    <source>
        <strain evidence="12">HR10_N</strain>
    </source>
</reference>
<accession>A0AAN8P7U8</accession>
<dbReference type="GO" id="GO:0003755">
    <property type="term" value="F:peptidyl-prolyl cis-trans isomerase activity"/>
    <property type="evidence" value="ECO:0007669"/>
    <property type="project" value="UniProtKB-KW"/>
</dbReference>
<evidence type="ECO:0000256" key="10">
    <source>
        <dbReference type="RuleBase" id="RU361210"/>
    </source>
</evidence>
<dbReference type="InterPro" id="IPR037218">
    <property type="entry name" value="PTPA_sf"/>
</dbReference>
<evidence type="ECO:0000256" key="2">
    <source>
        <dbReference type="ARBA" id="ARBA00004496"/>
    </source>
</evidence>
<dbReference type="PANTHER" id="PTHR10012">
    <property type="entry name" value="SERINE/THREONINE-PROTEIN PHOSPHATASE 2A REGULATORY SUBUNIT B"/>
    <property type="match status" value="1"/>
</dbReference>
<dbReference type="InterPro" id="IPR004327">
    <property type="entry name" value="Phstyr_phstse_ac"/>
</dbReference>
<comment type="similarity">
    <text evidence="3 10">Belongs to the PTPA-type PPIase family.</text>
</comment>
<evidence type="ECO:0000256" key="6">
    <source>
        <dbReference type="ARBA" id="ARBA00023110"/>
    </source>
</evidence>
<evidence type="ECO:0000313" key="12">
    <source>
        <dbReference type="EMBL" id="KAK6623409.1"/>
    </source>
</evidence>
<dbReference type="EC" id="5.2.1.8" evidence="4 10"/>
<dbReference type="SUPFAM" id="SSF140984">
    <property type="entry name" value="PTPA-like"/>
    <property type="match status" value="1"/>
</dbReference>
<dbReference type="AlphaFoldDB" id="A0AAN8P7U8"/>
<comment type="caution">
    <text evidence="12">The sequence shown here is derived from an EMBL/GenBank/DDBJ whole genome shotgun (WGS) entry which is preliminary data.</text>
</comment>
<organism evidence="12 13">
    <name type="scientific">Polyplax serrata</name>
    <name type="common">Common mouse louse</name>
    <dbReference type="NCBI Taxonomy" id="468196"/>
    <lineage>
        <taxon>Eukaryota</taxon>
        <taxon>Metazoa</taxon>
        <taxon>Ecdysozoa</taxon>
        <taxon>Arthropoda</taxon>
        <taxon>Hexapoda</taxon>
        <taxon>Insecta</taxon>
        <taxon>Pterygota</taxon>
        <taxon>Neoptera</taxon>
        <taxon>Paraneoptera</taxon>
        <taxon>Psocodea</taxon>
        <taxon>Troctomorpha</taxon>
        <taxon>Phthiraptera</taxon>
        <taxon>Anoplura</taxon>
        <taxon>Polyplacidae</taxon>
        <taxon>Polyplax</taxon>
    </lineage>
</organism>
<dbReference type="GO" id="GO:0007052">
    <property type="term" value="P:mitotic spindle organization"/>
    <property type="evidence" value="ECO:0007669"/>
    <property type="project" value="TreeGrafter"/>
</dbReference>
<keyword evidence="6 10" id="KW-0697">Rotamase</keyword>
<dbReference type="Gene3D" id="1.20.120.1150">
    <property type="match status" value="1"/>
</dbReference>
<comment type="function">
    <text evidence="10">PPIases accelerate the folding of proteins. It catalyzes the cis-trans isomerization of proline imidic peptide bonds in oligopeptides.</text>
</comment>
<comment type="catalytic activity">
    <reaction evidence="1 10">
        <text>[protein]-peptidylproline (omega=180) = [protein]-peptidylproline (omega=0)</text>
        <dbReference type="Rhea" id="RHEA:16237"/>
        <dbReference type="Rhea" id="RHEA-COMP:10747"/>
        <dbReference type="Rhea" id="RHEA-COMP:10748"/>
        <dbReference type="ChEBI" id="CHEBI:83833"/>
        <dbReference type="ChEBI" id="CHEBI:83834"/>
        <dbReference type="EC" id="5.2.1.8"/>
    </reaction>
</comment>
<comment type="subcellular location">
    <subcellularLocation>
        <location evidence="2 10">Cytoplasm</location>
    </subcellularLocation>
</comment>
<dbReference type="Proteomes" id="UP001372834">
    <property type="component" value="Unassembled WGS sequence"/>
</dbReference>
<evidence type="ECO:0000256" key="4">
    <source>
        <dbReference type="ARBA" id="ARBA00013194"/>
    </source>
</evidence>
<feature type="region of interest" description="Disordered" evidence="11">
    <location>
        <begin position="332"/>
        <end position="359"/>
    </location>
</feature>
<proteinExistence type="inferred from homology"/>
<evidence type="ECO:0000256" key="1">
    <source>
        <dbReference type="ARBA" id="ARBA00000971"/>
    </source>
</evidence>
<dbReference type="InterPro" id="IPR043170">
    <property type="entry name" value="PTPA_C_lid"/>
</dbReference>
<evidence type="ECO:0000256" key="7">
    <source>
        <dbReference type="ARBA" id="ARBA00023235"/>
    </source>
</evidence>
<dbReference type="GO" id="GO:0000159">
    <property type="term" value="C:protein phosphatase type 2A complex"/>
    <property type="evidence" value="ECO:0007669"/>
    <property type="project" value="TreeGrafter"/>
</dbReference>
<protein>
    <recommendedName>
        <fullName evidence="8 10">Serine/threonine-protein phosphatase 2A activator</fullName>
        <ecNumber evidence="4 10">5.2.1.8</ecNumber>
    </recommendedName>
    <alternativeName>
        <fullName evidence="9 10">Phosphotyrosyl phosphatase activator</fullName>
    </alternativeName>
</protein>
<dbReference type="PANTHER" id="PTHR10012:SF0">
    <property type="entry name" value="SERINE_THREONINE-PROTEIN PHOSPHATASE 2A ACTIVATOR"/>
    <property type="match status" value="1"/>
</dbReference>
<dbReference type="GO" id="GO:0005737">
    <property type="term" value="C:cytoplasm"/>
    <property type="evidence" value="ECO:0007669"/>
    <property type="project" value="UniProtKB-SubCell"/>
</dbReference>
<evidence type="ECO:0000256" key="9">
    <source>
        <dbReference type="ARBA" id="ARBA00044820"/>
    </source>
</evidence>
<name>A0AAN8P7U8_POLSC</name>
<gene>
    <name evidence="12" type="ORF">RUM43_009261</name>
</gene>
<evidence type="ECO:0000256" key="5">
    <source>
        <dbReference type="ARBA" id="ARBA00022490"/>
    </source>
</evidence>
<sequence>MSATSRTSLCACVMDDHDYVTPRRAVMTIDDMQIWEKSEAYHDYVAFFTSLNESVKNLPVSAKYPYSENCKAIVDFLDILEKWTEDYPPVEQPQRFGNQAFRQWHKKLSQDVIPMLQKAFPQKYHRAIPEVMVYMTESFGNPTRIDYGTGHEMAFIWFLCCCYKIGIFTVQDNAAVVLKIFNRYMNLVRRLQTVYRMEPAGSHGVWSLDDYQFMPFIWGSSQLTSHPKIEPKSFLLADVVETYKNEFLFIACIDFINRVKTGPFPEHSNQLWNISGVITWSKINQGLIKMYKAEVLSKFPVIQHVLFGSLMTFKVRSSSSIIRNVRLSVTPPDPMKSLMDPPSTLKPNMDAEAPKERRK</sequence>
<evidence type="ECO:0000313" key="13">
    <source>
        <dbReference type="Proteomes" id="UP001372834"/>
    </source>
</evidence>
<dbReference type="EMBL" id="JAWJWE010000038">
    <property type="protein sequence ID" value="KAK6623409.1"/>
    <property type="molecule type" value="Genomic_DNA"/>
</dbReference>
<dbReference type="Pfam" id="PF03095">
    <property type="entry name" value="PTPA"/>
    <property type="match status" value="1"/>
</dbReference>
<dbReference type="FunFam" id="1.20.120.1150:FF:000002">
    <property type="entry name" value="Serine/threonine-protein phosphatase 2A activator"/>
    <property type="match status" value="1"/>
</dbReference>
<dbReference type="CDD" id="cd04087">
    <property type="entry name" value="PTPA"/>
    <property type="match status" value="1"/>
</dbReference>
<evidence type="ECO:0000256" key="8">
    <source>
        <dbReference type="ARBA" id="ARBA00044786"/>
    </source>
</evidence>
<keyword evidence="5 10" id="KW-0963">Cytoplasm</keyword>
<evidence type="ECO:0000256" key="3">
    <source>
        <dbReference type="ARBA" id="ARBA00011019"/>
    </source>
</evidence>
<evidence type="ECO:0000256" key="11">
    <source>
        <dbReference type="SAM" id="MobiDB-lite"/>
    </source>
</evidence>
<dbReference type="GO" id="GO:0008160">
    <property type="term" value="F:protein tyrosine phosphatase activator activity"/>
    <property type="evidence" value="ECO:0007669"/>
    <property type="project" value="TreeGrafter"/>
</dbReference>
<dbReference type="GO" id="GO:0005634">
    <property type="term" value="C:nucleus"/>
    <property type="evidence" value="ECO:0007669"/>
    <property type="project" value="TreeGrafter"/>
</dbReference>